<dbReference type="PROSITE" id="PS50801">
    <property type="entry name" value="STAS"/>
    <property type="match status" value="1"/>
</dbReference>
<dbReference type="RefSeq" id="WP_044395523.1">
    <property type="nucleotide sequence ID" value="NZ_JXIQ01000135.1"/>
</dbReference>
<reference evidence="3 4" key="1">
    <citation type="submission" date="2015-01" db="EMBL/GenBank/DDBJ databases">
        <title>Draft genome sequences of the supercritical CO2 tolerant bacteria Bacillus subterraneus MITOT1 and Bacillus cereus MIT0214.</title>
        <authorList>
            <person name="Peet K.C."/>
            <person name="Thompson J.R."/>
        </authorList>
    </citation>
    <scope>NUCLEOTIDE SEQUENCE [LARGE SCALE GENOMIC DNA]</scope>
    <source>
        <strain evidence="3 4">MITOT1</strain>
    </source>
</reference>
<evidence type="ECO:0000313" key="3">
    <source>
        <dbReference type="EMBL" id="KIY21021.1"/>
    </source>
</evidence>
<dbReference type="SUPFAM" id="SSF52091">
    <property type="entry name" value="SpoIIaa-like"/>
    <property type="match status" value="1"/>
</dbReference>
<dbReference type="PATRIC" id="fig|285983.3.peg.2275"/>
<accession>A0A0D6Z7L0</accession>
<comment type="caution">
    <text evidence="3">The sequence shown here is derived from an EMBL/GenBank/DDBJ whole genome shotgun (WGS) entry which is preliminary data.</text>
</comment>
<dbReference type="AlphaFoldDB" id="A0A0D6Z7L0"/>
<dbReference type="EMBL" id="JXIQ01000135">
    <property type="protein sequence ID" value="KIY21021.1"/>
    <property type="molecule type" value="Genomic_DNA"/>
</dbReference>
<dbReference type="Pfam" id="PF01740">
    <property type="entry name" value="STAS"/>
    <property type="match status" value="1"/>
</dbReference>
<sequence>MHRNQELYNFLKKNSWNMTEEWHRNIDFENSAGVYASRNPDVISSLKEQNHEFHLHFIELFKKKEGEFIKDFSPWIEKVASDIEHVNTPIQYVIKEFKNVRSQYFDYVRRFAELHPEITRKEIDIWYDIILKEMDEVILRFIEATYKYSQRVMKAQQETINELSAPVISLANHQGLLPLIGDIDTSRAKIIIENTLLQCSQRDIHHLFVDLSGVVMIDTMVAHQIFQLLNALKLIGVNATLSGMRPEIAQTAVQLGISFKEIDIKANLAQAIAQRK</sequence>
<evidence type="ECO:0000256" key="1">
    <source>
        <dbReference type="ARBA" id="ARBA00022553"/>
    </source>
</evidence>
<dbReference type="PANTHER" id="PTHR33745">
    <property type="entry name" value="RSBT ANTAGONIST PROTEIN RSBS-RELATED"/>
    <property type="match status" value="1"/>
</dbReference>
<dbReference type="InterPro" id="IPR002645">
    <property type="entry name" value="STAS_dom"/>
</dbReference>
<dbReference type="PANTHER" id="PTHR33745:SF3">
    <property type="entry name" value="RSBT CO-ANTAGONIST PROTEIN RSBRC"/>
    <property type="match status" value="1"/>
</dbReference>
<organism evidence="3 4">
    <name type="scientific">Mesobacillus subterraneus</name>
    <dbReference type="NCBI Taxonomy" id="285983"/>
    <lineage>
        <taxon>Bacteria</taxon>
        <taxon>Bacillati</taxon>
        <taxon>Bacillota</taxon>
        <taxon>Bacilli</taxon>
        <taxon>Bacillales</taxon>
        <taxon>Bacillaceae</taxon>
        <taxon>Mesobacillus</taxon>
    </lineage>
</organism>
<dbReference type="InterPro" id="IPR036513">
    <property type="entry name" value="STAS_dom_sf"/>
</dbReference>
<dbReference type="Proteomes" id="UP000032512">
    <property type="component" value="Unassembled WGS sequence"/>
</dbReference>
<keyword evidence="1" id="KW-0597">Phosphoprotein</keyword>
<dbReference type="Gene3D" id="3.30.750.24">
    <property type="entry name" value="STAS domain"/>
    <property type="match status" value="1"/>
</dbReference>
<evidence type="ECO:0000259" key="2">
    <source>
        <dbReference type="PROSITE" id="PS50801"/>
    </source>
</evidence>
<feature type="domain" description="STAS" evidence="2">
    <location>
        <begin position="176"/>
        <end position="275"/>
    </location>
</feature>
<name>A0A0D6Z7L0_9BACI</name>
<dbReference type="InterPro" id="IPR051932">
    <property type="entry name" value="Bact_StressResp_Reg"/>
</dbReference>
<gene>
    <name evidence="3" type="ORF">UB32_15995</name>
</gene>
<dbReference type="OrthoDB" id="9800154at2"/>
<protein>
    <submittedName>
        <fullName evidence="3">RsbT co-antagonist protein RsbRB</fullName>
    </submittedName>
</protein>
<proteinExistence type="predicted"/>
<keyword evidence="4" id="KW-1185">Reference proteome</keyword>
<dbReference type="CDD" id="cd07041">
    <property type="entry name" value="STAS_RsbR_RsbS_like"/>
    <property type="match status" value="1"/>
</dbReference>
<evidence type="ECO:0000313" key="4">
    <source>
        <dbReference type="Proteomes" id="UP000032512"/>
    </source>
</evidence>